<keyword evidence="1" id="KW-0472">Membrane</keyword>
<dbReference type="OrthoDB" id="9759607at2"/>
<dbReference type="InterPro" id="IPR035919">
    <property type="entry name" value="EAL_sf"/>
</dbReference>
<protein>
    <submittedName>
        <fullName evidence="4">Bifunctional diguanylate cyclase/phosphodiesterase</fullName>
    </submittedName>
</protein>
<gene>
    <name evidence="4" type="ORF">ERL59_04475</name>
</gene>
<feature type="domain" description="EAL" evidence="2">
    <location>
        <begin position="253"/>
        <end position="506"/>
    </location>
</feature>
<dbReference type="CDD" id="cd01948">
    <property type="entry name" value="EAL"/>
    <property type="match status" value="1"/>
</dbReference>
<accession>A0A6N9PXH5</accession>
<dbReference type="PANTHER" id="PTHR44757">
    <property type="entry name" value="DIGUANYLATE CYCLASE DGCP"/>
    <property type="match status" value="1"/>
</dbReference>
<keyword evidence="5" id="KW-1185">Reference proteome</keyword>
<sequence length="508" mass="58352">MKKELERSINTQRFLIILLYIFLVNVWTIMSGGFWLLFSFSIVTILILVSFYIRDTKNIKKMLDLIMKSERKKTEDNIKQLIYYDDLTGLPNRRLFQKQLDEVIYHIKKNKTNLAVMTIDIDRFKLINDSLGHDFGNILLMQIAERLNRCITENDFVARIEGDKFSIYLIGLNKSEELESKAFHLIQVMEEVYTIQNHNIHISACAGISIYNHNANADLLIKQADIALYNVKEKGKSNVQIYTSSMNNTSLERFNLENDIRRAIENGEFVLYYQPQINTDNNEIVGVEALIRWNDPIKGLVSPSHFIPIAEESGMIIDIENWVIKSACEQNKAWQNEGLPKIPISVNLSTRHFLQPNIVEMVTQVLEETGLAPQFLNIEITESMSVDIDRAITTLQKLKKLGVQISIDDFGTGYSSLNYLKNFPIHKLKIDRSFVRDIKKNPNDAAIVSTIISMAHHLNLEVIAEGVESAEQLSYLNNNRCKIVQGYFFSPPVTAQQLQLKLLKNNFG</sequence>
<dbReference type="Gene3D" id="3.20.20.450">
    <property type="entry name" value="EAL domain"/>
    <property type="match status" value="1"/>
</dbReference>
<reference evidence="4 5" key="1">
    <citation type="submission" date="2019-01" db="EMBL/GenBank/DDBJ databases">
        <title>Chengkuizengella sp. nov., isolated from deep-sea sediment of East Pacific Ocean.</title>
        <authorList>
            <person name="Yang J."/>
            <person name="Lai Q."/>
            <person name="Shao Z."/>
        </authorList>
    </citation>
    <scope>NUCLEOTIDE SEQUENCE [LARGE SCALE GENOMIC DNA]</scope>
    <source>
        <strain evidence="4 5">YPA3-1-1</strain>
    </source>
</reference>
<dbReference type="SUPFAM" id="SSF55073">
    <property type="entry name" value="Nucleotide cyclase"/>
    <property type="match status" value="1"/>
</dbReference>
<dbReference type="InterPro" id="IPR001633">
    <property type="entry name" value="EAL_dom"/>
</dbReference>
<dbReference type="PROSITE" id="PS50887">
    <property type="entry name" value="GGDEF"/>
    <property type="match status" value="1"/>
</dbReference>
<dbReference type="InterPro" id="IPR000160">
    <property type="entry name" value="GGDEF_dom"/>
</dbReference>
<dbReference type="InterPro" id="IPR029787">
    <property type="entry name" value="Nucleotide_cyclase"/>
</dbReference>
<dbReference type="PANTHER" id="PTHR44757:SF2">
    <property type="entry name" value="BIOFILM ARCHITECTURE MAINTENANCE PROTEIN MBAA"/>
    <property type="match status" value="1"/>
</dbReference>
<name>A0A6N9PXH5_9BACL</name>
<evidence type="ECO:0000259" key="2">
    <source>
        <dbReference type="PROSITE" id="PS50883"/>
    </source>
</evidence>
<evidence type="ECO:0000313" key="5">
    <source>
        <dbReference type="Proteomes" id="UP000448943"/>
    </source>
</evidence>
<dbReference type="InterPro" id="IPR043128">
    <property type="entry name" value="Rev_trsase/Diguanyl_cyclase"/>
</dbReference>
<dbReference type="InterPro" id="IPR052155">
    <property type="entry name" value="Biofilm_reg_signaling"/>
</dbReference>
<dbReference type="Pfam" id="PF00563">
    <property type="entry name" value="EAL"/>
    <property type="match status" value="1"/>
</dbReference>
<evidence type="ECO:0000313" key="4">
    <source>
        <dbReference type="EMBL" id="NBI28211.1"/>
    </source>
</evidence>
<dbReference type="PROSITE" id="PS50883">
    <property type="entry name" value="EAL"/>
    <property type="match status" value="1"/>
</dbReference>
<proteinExistence type="predicted"/>
<dbReference type="CDD" id="cd01949">
    <property type="entry name" value="GGDEF"/>
    <property type="match status" value="1"/>
</dbReference>
<dbReference type="RefSeq" id="WP_160644967.1">
    <property type="nucleotide sequence ID" value="NZ_SIJB01000012.1"/>
</dbReference>
<dbReference type="Gene3D" id="3.30.70.270">
    <property type="match status" value="1"/>
</dbReference>
<dbReference type="Proteomes" id="UP000448943">
    <property type="component" value="Unassembled WGS sequence"/>
</dbReference>
<comment type="caution">
    <text evidence="4">The sequence shown here is derived from an EMBL/GenBank/DDBJ whole genome shotgun (WGS) entry which is preliminary data.</text>
</comment>
<feature type="transmembrane region" description="Helical" evidence="1">
    <location>
        <begin position="35"/>
        <end position="53"/>
    </location>
</feature>
<dbReference type="EMBL" id="SIJB01000012">
    <property type="protein sequence ID" value="NBI28211.1"/>
    <property type="molecule type" value="Genomic_DNA"/>
</dbReference>
<evidence type="ECO:0000259" key="3">
    <source>
        <dbReference type="PROSITE" id="PS50887"/>
    </source>
</evidence>
<organism evidence="4 5">
    <name type="scientific">Chengkuizengella marina</name>
    <dbReference type="NCBI Taxonomy" id="2507566"/>
    <lineage>
        <taxon>Bacteria</taxon>
        <taxon>Bacillati</taxon>
        <taxon>Bacillota</taxon>
        <taxon>Bacilli</taxon>
        <taxon>Bacillales</taxon>
        <taxon>Paenibacillaceae</taxon>
        <taxon>Chengkuizengella</taxon>
    </lineage>
</organism>
<keyword evidence="1" id="KW-1133">Transmembrane helix</keyword>
<dbReference type="AlphaFoldDB" id="A0A6N9PXH5"/>
<feature type="transmembrane region" description="Helical" evidence="1">
    <location>
        <begin position="12"/>
        <end position="29"/>
    </location>
</feature>
<dbReference type="SMART" id="SM00052">
    <property type="entry name" value="EAL"/>
    <property type="match status" value="1"/>
</dbReference>
<dbReference type="Pfam" id="PF00990">
    <property type="entry name" value="GGDEF"/>
    <property type="match status" value="1"/>
</dbReference>
<keyword evidence="1" id="KW-0812">Transmembrane</keyword>
<evidence type="ECO:0000256" key="1">
    <source>
        <dbReference type="SAM" id="Phobius"/>
    </source>
</evidence>
<dbReference type="SMART" id="SM00267">
    <property type="entry name" value="GGDEF"/>
    <property type="match status" value="1"/>
</dbReference>
<feature type="domain" description="GGDEF" evidence="3">
    <location>
        <begin position="112"/>
        <end position="244"/>
    </location>
</feature>
<dbReference type="SUPFAM" id="SSF141868">
    <property type="entry name" value="EAL domain-like"/>
    <property type="match status" value="1"/>
</dbReference>
<dbReference type="FunFam" id="3.20.20.450:FF:000001">
    <property type="entry name" value="Cyclic di-GMP phosphodiesterase yahA"/>
    <property type="match status" value="1"/>
</dbReference>
<dbReference type="NCBIfam" id="TIGR00254">
    <property type="entry name" value="GGDEF"/>
    <property type="match status" value="1"/>
</dbReference>